<name>A0AAJ0B1A6_9PEZI</name>
<dbReference type="Proteomes" id="UP001239445">
    <property type="component" value="Unassembled WGS sequence"/>
</dbReference>
<dbReference type="EMBL" id="MU839852">
    <property type="protein sequence ID" value="KAK1749821.1"/>
    <property type="molecule type" value="Genomic_DNA"/>
</dbReference>
<sequence length="229" mass="25994">MSLAVTDNRKAAVKVDSLPAVNNSSKTVMTMDMTLAVTDDIEKTVTVEMSLSVTESSKAVVAVAMTPAVIDIPSLSGERSTWRLSRDADGEFFEHWKEREETRNLLFHLDYAIDIPTRSFRLIIPYMFDREGVTLEDMPEARIDMIRAYQSLLRWYSDMILSRSSDFSIKSGEPYAEREWHGTEQERHTARAIYSKSGQEPVCYDGPRFFGVENAFSNKSTIREALLTG</sequence>
<evidence type="ECO:0000313" key="1">
    <source>
        <dbReference type="EMBL" id="KAK1749821.1"/>
    </source>
</evidence>
<gene>
    <name evidence="1" type="ORF">QBC47DRAFT_365879</name>
</gene>
<evidence type="ECO:0000313" key="2">
    <source>
        <dbReference type="Proteomes" id="UP001239445"/>
    </source>
</evidence>
<protein>
    <submittedName>
        <fullName evidence="1">Uncharacterized protein</fullName>
    </submittedName>
</protein>
<comment type="caution">
    <text evidence="1">The sequence shown here is derived from an EMBL/GenBank/DDBJ whole genome shotgun (WGS) entry which is preliminary data.</text>
</comment>
<reference evidence="1" key="1">
    <citation type="submission" date="2023-06" db="EMBL/GenBank/DDBJ databases">
        <title>Genome-scale phylogeny and comparative genomics of the fungal order Sordariales.</title>
        <authorList>
            <consortium name="Lawrence Berkeley National Laboratory"/>
            <person name="Hensen N."/>
            <person name="Bonometti L."/>
            <person name="Westerberg I."/>
            <person name="Brannstrom I.O."/>
            <person name="Guillou S."/>
            <person name="Cros-Aarteil S."/>
            <person name="Calhoun S."/>
            <person name="Haridas S."/>
            <person name="Kuo A."/>
            <person name="Mondo S."/>
            <person name="Pangilinan J."/>
            <person name="Riley R."/>
            <person name="Labutti K."/>
            <person name="Andreopoulos B."/>
            <person name="Lipzen A."/>
            <person name="Chen C."/>
            <person name="Yanf M."/>
            <person name="Daum C."/>
            <person name="Ng V."/>
            <person name="Clum A."/>
            <person name="Steindorff A."/>
            <person name="Ohm R."/>
            <person name="Martin F."/>
            <person name="Silar P."/>
            <person name="Natvig D."/>
            <person name="Lalanne C."/>
            <person name="Gautier V."/>
            <person name="Ament-Velasquez S.L."/>
            <person name="Kruys A."/>
            <person name="Hutchinson M.I."/>
            <person name="Powell A.J."/>
            <person name="Barry K."/>
            <person name="Miller A.N."/>
            <person name="Grigoriev I.V."/>
            <person name="Debuchy R."/>
            <person name="Gladieux P."/>
            <person name="Thoren M.H."/>
            <person name="Johannesson H."/>
        </authorList>
    </citation>
    <scope>NUCLEOTIDE SEQUENCE</scope>
    <source>
        <strain evidence="1">PSN4</strain>
    </source>
</reference>
<keyword evidence="2" id="KW-1185">Reference proteome</keyword>
<accession>A0AAJ0B1A6</accession>
<organism evidence="1 2">
    <name type="scientific">Echria macrotheca</name>
    <dbReference type="NCBI Taxonomy" id="438768"/>
    <lineage>
        <taxon>Eukaryota</taxon>
        <taxon>Fungi</taxon>
        <taxon>Dikarya</taxon>
        <taxon>Ascomycota</taxon>
        <taxon>Pezizomycotina</taxon>
        <taxon>Sordariomycetes</taxon>
        <taxon>Sordariomycetidae</taxon>
        <taxon>Sordariales</taxon>
        <taxon>Schizotheciaceae</taxon>
        <taxon>Echria</taxon>
    </lineage>
</organism>
<proteinExistence type="predicted"/>
<dbReference type="AlphaFoldDB" id="A0AAJ0B1A6"/>